<dbReference type="PROSITE" id="PS51257">
    <property type="entry name" value="PROKAR_LIPOPROTEIN"/>
    <property type="match status" value="1"/>
</dbReference>
<feature type="chain" id="PRO_5020764432" evidence="1">
    <location>
        <begin position="24"/>
        <end position="262"/>
    </location>
</feature>
<protein>
    <submittedName>
        <fullName evidence="3">VWA domain-containing protein</fullName>
    </submittedName>
</protein>
<evidence type="ECO:0000313" key="4">
    <source>
        <dbReference type="Proteomes" id="UP000305881"/>
    </source>
</evidence>
<dbReference type="PROSITE" id="PS50234">
    <property type="entry name" value="VWFA"/>
    <property type="match status" value="1"/>
</dbReference>
<dbReference type="InterPro" id="IPR036465">
    <property type="entry name" value="vWFA_dom_sf"/>
</dbReference>
<dbReference type="RefSeq" id="WP_017841837.1">
    <property type="nucleotide sequence ID" value="NZ_CP035467.1"/>
</dbReference>
<keyword evidence="4" id="KW-1185">Reference proteome</keyword>
<dbReference type="InterPro" id="IPR002035">
    <property type="entry name" value="VWF_A"/>
</dbReference>
<evidence type="ECO:0000313" key="3">
    <source>
        <dbReference type="EMBL" id="QCW84281.1"/>
    </source>
</evidence>
<gene>
    <name evidence="3" type="ORF">EQU24_20135</name>
</gene>
<feature type="signal peptide" evidence="1">
    <location>
        <begin position="1"/>
        <end position="23"/>
    </location>
</feature>
<reference evidence="4" key="1">
    <citation type="journal article" date="2019" name="J. Bacteriol.">
        <title>A Mutagenic Screen Identifies a TonB-Dependent Receptor Required for the Lanthanide Metal Switch in the Type I Methanotroph 'Methylotuvimicrobium buryatense' 5GB1C.</title>
        <authorList>
            <person name="Groom J.D."/>
            <person name="Ford S.M."/>
            <person name="Pesesky M.W."/>
            <person name="Lidstrom M.E."/>
        </authorList>
    </citation>
    <scope>NUCLEOTIDE SEQUENCE [LARGE SCALE GENOMIC DNA]</scope>
    <source>
        <strain evidence="4">5GB1C</strain>
    </source>
</reference>
<dbReference type="Proteomes" id="UP000305881">
    <property type="component" value="Chromosome"/>
</dbReference>
<keyword evidence="1" id="KW-0732">Signal</keyword>
<dbReference type="KEGG" id="mbur:EQU24_20135"/>
<evidence type="ECO:0000256" key="1">
    <source>
        <dbReference type="SAM" id="SignalP"/>
    </source>
</evidence>
<organism evidence="3 4">
    <name type="scientific">Methylotuvimicrobium buryatense</name>
    <name type="common">Methylomicrobium buryatense</name>
    <dbReference type="NCBI Taxonomy" id="95641"/>
    <lineage>
        <taxon>Bacteria</taxon>
        <taxon>Pseudomonadati</taxon>
        <taxon>Pseudomonadota</taxon>
        <taxon>Gammaproteobacteria</taxon>
        <taxon>Methylococcales</taxon>
        <taxon>Methylococcaceae</taxon>
        <taxon>Methylotuvimicrobium</taxon>
    </lineage>
</organism>
<feature type="domain" description="VWFA" evidence="2">
    <location>
        <begin position="53"/>
        <end position="257"/>
    </location>
</feature>
<dbReference type="Gene3D" id="3.40.50.410">
    <property type="entry name" value="von Willebrand factor, type A domain"/>
    <property type="match status" value="1"/>
</dbReference>
<accession>A0A4P9UV36</accession>
<sequence>MIKIKKILLTTIFPIAIALSACAEQPIRTFRPIKTIELDHLIQNHGYQQKADHVYVLLDSSSSMKEAYHGNADQDNDFPGDAKPTKFSVARELLFRINNSIEGLDINVALRRFGFGPCLDWRLSRLDYPLEPHDHDRWLSSLGQQECVSGGATLTNALEEVVADLSSISGQTALLIISDGNGYITSPVTLAKVLKARYGDSICIYTVWTGNSSDIPGQSMLNKLADIGGCGFYTTSRTIYPATGFDAFIASVVLHENQNETE</sequence>
<dbReference type="EMBL" id="CP035467">
    <property type="protein sequence ID" value="QCW84281.1"/>
    <property type="molecule type" value="Genomic_DNA"/>
</dbReference>
<dbReference type="STRING" id="675511.GCA_000341735_03410"/>
<dbReference type="OrthoDB" id="9792021at2"/>
<dbReference type="SUPFAM" id="SSF53300">
    <property type="entry name" value="vWA-like"/>
    <property type="match status" value="1"/>
</dbReference>
<evidence type="ECO:0000259" key="2">
    <source>
        <dbReference type="PROSITE" id="PS50234"/>
    </source>
</evidence>
<proteinExistence type="predicted"/>
<name>A0A4P9UV36_METBY</name>
<dbReference type="AlphaFoldDB" id="A0A4P9UV36"/>